<feature type="region of interest" description="Disordered" evidence="1">
    <location>
        <begin position="59"/>
        <end position="121"/>
    </location>
</feature>
<feature type="compositionally biased region" description="Pro residues" evidence="1">
    <location>
        <begin position="69"/>
        <end position="79"/>
    </location>
</feature>
<proteinExistence type="predicted"/>
<evidence type="ECO:0000313" key="3">
    <source>
        <dbReference type="WBParaSite" id="Pan_g13081.t1"/>
    </source>
</evidence>
<dbReference type="WBParaSite" id="Pan_g13081.t1">
    <property type="protein sequence ID" value="Pan_g13081.t1"/>
    <property type="gene ID" value="Pan_g13081"/>
</dbReference>
<dbReference type="Proteomes" id="UP000492821">
    <property type="component" value="Unassembled WGS sequence"/>
</dbReference>
<evidence type="ECO:0000256" key="1">
    <source>
        <dbReference type="SAM" id="MobiDB-lite"/>
    </source>
</evidence>
<feature type="compositionally biased region" description="Low complexity" evidence="1">
    <location>
        <begin position="96"/>
        <end position="121"/>
    </location>
</feature>
<accession>A0A7E4UVS8</accession>
<reference evidence="2" key="1">
    <citation type="journal article" date="2013" name="Genetics">
        <title>The draft genome and transcriptome of Panagrellus redivivus are shaped by the harsh demands of a free-living lifestyle.</title>
        <authorList>
            <person name="Srinivasan J."/>
            <person name="Dillman A.R."/>
            <person name="Macchietto M.G."/>
            <person name="Heikkinen L."/>
            <person name="Lakso M."/>
            <person name="Fracchia K.M."/>
            <person name="Antoshechkin I."/>
            <person name="Mortazavi A."/>
            <person name="Wong G."/>
            <person name="Sternberg P.W."/>
        </authorList>
    </citation>
    <scope>NUCLEOTIDE SEQUENCE [LARGE SCALE GENOMIC DNA]</scope>
    <source>
        <strain evidence="2">MT8872</strain>
    </source>
</reference>
<organism evidence="2 3">
    <name type="scientific">Panagrellus redivivus</name>
    <name type="common">Microworm</name>
    <dbReference type="NCBI Taxonomy" id="6233"/>
    <lineage>
        <taxon>Eukaryota</taxon>
        <taxon>Metazoa</taxon>
        <taxon>Ecdysozoa</taxon>
        <taxon>Nematoda</taxon>
        <taxon>Chromadorea</taxon>
        <taxon>Rhabditida</taxon>
        <taxon>Tylenchina</taxon>
        <taxon>Panagrolaimomorpha</taxon>
        <taxon>Panagrolaimoidea</taxon>
        <taxon>Panagrolaimidae</taxon>
        <taxon>Panagrellus</taxon>
    </lineage>
</organism>
<sequence>MTSEHRDLLDGLQTRFYCKSFSESNSGEAIVITEKATGKSLVIQDYDQHDKQRILGVVLPHPADDEPPNRSPPPVPAPIEPIASRFTPLVESVRDISISTSEPSSPSPSSTSSSGESTPPS</sequence>
<reference evidence="3" key="2">
    <citation type="submission" date="2020-10" db="UniProtKB">
        <authorList>
            <consortium name="WormBaseParasite"/>
        </authorList>
    </citation>
    <scope>IDENTIFICATION</scope>
</reference>
<keyword evidence="2" id="KW-1185">Reference proteome</keyword>
<protein>
    <submittedName>
        <fullName evidence="3">Uncharacterized protein</fullName>
    </submittedName>
</protein>
<evidence type="ECO:0000313" key="2">
    <source>
        <dbReference type="Proteomes" id="UP000492821"/>
    </source>
</evidence>
<dbReference type="AlphaFoldDB" id="A0A7E4UVS8"/>
<name>A0A7E4UVS8_PANRE</name>